<keyword evidence="2" id="KW-0472">Membrane</keyword>
<dbReference type="Proteomes" id="UP000830542">
    <property type="component" value="Chromosome"/>
</dbReference>
<feature type="region of interest" description="Disordered" evidence="1">
    <location>
        <begin position="255"/>
        <end position="282"/>
    </location>
</feature>
<evidence type="ECO:0000313" key="4">
    <source>
        <dbReference type="EMBL" id="UOO94916.1"/>
    </source>
</evidence>
<dbReference type="Pfam" id="PF04367">
    <property type="entry name" value="DUF502"/>
    <property type="match status" value="1"/>
</dbReference>
<accession>A0AAV3SGR5</accession>
<name>A0AAV3SGR5_HALDO</name>
<evidence type="ECO:0000256" key="2">
    <source>
        <dbReference type="SAM" id="Phobius"/>
    </source>
</evidence>
<feature type="transmembrane region" description="Helical" evidence="2">
    <location>
        <begin position="48"/>
        <end position="69"/>
    </location>
</feature>
<dbReference type="AlphaFoldDB" id="A0AAV3SGR5"/>
<dbReference type="PANTHER" id="PTHR31876:SF26">
    <property type="entry name" value="PROTEIN LIKE COV 2"/>
    <property type="match status" value="1"/>
</dbReference>
<dbReference type="EMBL" id="BAAADN010000026">
    <property type="protein sequence ID" value="GAA0460924.1"/>
    <property type="molecule type" value="Genomic_DNA"/>
</dbReference>
<dbReference type="KEGG" id="hdo:MUK72_13205"/>
<feature type="transmembrane region" description="Helical" evidence="2">
    <location>
        <begin position="20"/>
        <end position="42"/>
    </location>
</feature>
<reference evidence="4" key="2">
    <citation type="submission" date="2022-04" db="EMBL/GenBank/DDBJ databases">
        <title>Sequencing and genomic assembly of Halococcus dombrowskii.</title>
        <authorList>
            <person name="Lim S.W."/>
            <person name="MacLea K.S."/>
        </authorList>
    </citation>
    <scope>NUCLEOTIDE SEQUENCE</scope>
    <source>
        <strain evidence="4">H4</strain>
    </source>
</reference>
<evidence type="ECO:0000313" key="3">
    <source>
        <dbReference type="EMBL" id="GAA0460924.1"/>
    </source>
</evidence>
<dbReference type="GeneID" id="71762823"/>
<keyword evidence="2" id="KW-1133">Transmembrane helix</keyword>
<feature type="compositionally biased region" description="Basic and acidic residues" evidence="1">
    <location>
        <begin position="267"/>
        <end position="282"/>
    </location>
</feature>
<reference evidence="3" key="3">
    <citation type="submission" date="2023-12" db="EMBL/GenBank/DDBJ databases">
        <authorList>
            <person name="Sun Q."/>
            <person name="Inoue M."/>
        </authorList>
    </citation>
    <scope>NUCLEOTIDE SEQUENCE</scope>
    <source>
        <strain evidence="3">JCM 12289</strain>
    </source>
</reference>
<dbReference type="EMBL" id="CP095005">
    <property type="protein sequence ID" value="UOO94916.1"/>
    <property type="molecule type" value="Genomic_DNA"/>
</dbReference>
<dbReference type="Proteomes" id="UP001500962">
    <property type="component" value="Unassembled WGS sequence"/>
</dbReference>
<proteinExistence type="predicted"/>
<dbReference type="PANTHER" id="PTHR31876">
    <property type="entry name" value="COV-LIKE PROTEIN 1"/>
    <property type="match status" value="1"/>
</dbReference>
<keyword evidence="5" id="KW-1185">Reference proteome</keyword>
<evidence type="ECO:0000313" key="6">
    <source>
        <dbReference type="Proteomes" id="UP001500962"/>
    </source>
</evidence>
<evidence type="ECO:0000256" key="1">
    <source>
        <dbReference type="SAM" id="MobiDB-lite"/>
    </source>
</evidence>
<dbReference type="InterPro" id="IPR007462">
    <property type="entry name" value="COV1-like"/>
</dbReference>
<feature type="transmembrane region" description="Helical" evidence="2">
    <location>
        <begin position="81"/>
        <end position="101"/>
    </location>
</feature>
<protein>
    <submittedName>
        <fullName evidence="4">DUF502 domain-containing protein</fullName>
    </submittedName>
</protein>
<evidence type="ECO:0000313" key="5">
    <source>
        <dbReference type="Proteomes" id="UP000830542"/>
    </source>
</evidence>
<keyword evidence="2" id="KW-0812">Transmembrane</keyword>
<reference evidence="3" key="1">
    <citation type="journal article" date="2014" name="Int. J. Syst. Evol. Microbiol.">
        <title>Complete genome sequence of Corynebacterium casei LMG S-19264T (=DSM 44701T), isolated from a smear-ripened cheese.</title>
        <authorList>
            <consortium name="US DOE Joint Genome Institute (JGI-PGF)"/>
            <person name="Walter F."/>
            <person name="Albersmeier A."/>
            <person name="Kalinowski J."/>
            <person name="Ruckert C."/>
        </authorList>
    </citation>
    <scope>NUCLEOTIDE SEQUENCE</scope>
    <source>
        <strain evidence="3">JCM 12289</strain>
    </source>
</reference>
<gene>
    <name evidence="3" type="ORF">GCM10008985_16740</name>
    <name evidence="4" type="ORF">MUK72_13205</name>
</gene>
<sequence>MASASDSRESSGLLYRVREWLITGAALTIPFLITVMILGFVLNFLSNVLTPVVAAARVLGLVSPVVGFARAIGLGPEFGSVFIEFGTVFALVAIVLAVGFVAHATSSDRKLSAWFHTAMEAIPGVGSVYTSFRRMSDVLLESDTSSFQDVKLVEFPNEGTYSFAFVTAKPPATVDEAASHDDLRTLFMPLAPNPVMGGFLIHVPAAKVYDVDLTVEQAVSAIVTSGVAIGDTEGAASLSADEMAALGEYDAERTTVAEGVVGGPGEPTERPDETDRPGRGES</sequence>
<dbReference type="RefSeq" id="WP_244701745.1">
    <property type="nucleotide sequence ID" value="NZ_BAAADN010000026.1"/>
</dbReference>
<organism evidence="3 6">
    <name type="scientific">Halococcus dombrowskii</name>
    <dbReference type="NCBI Taxonomy" id="179637"/>
    <lineage>
        <taxon>Archaea</taxon>
        <taxon>Methanobacteriati</taxon>
        <taxon>Methanobacteriota</taxon>
        <taxon>Stenosarchaea group</taxon>
        <taxon>Halobacteria</taxon>
        <taxon>Halobacteriales</taxon>
        <taxon>Halococcaceae</taxon>
        <taxon>Halococcus</taxon>
    </lineage>
</organism>